<keyword evidence="4" id="KW-0949">S-adenosyl-L-methionine</keyword>
<dbReference type="GO" id="GO:0032259">
    <property type="term" value="P:methylation"/>
    <property type="evidence" value="ECO:0007669"/>
    <property type="project" value="UniProtKB-KW"/>
</dbReference>
<dbReference type="STRING" id="1528099.AL705_01065"/>
<keyword evidence="5" id="KW-0627">Porphyrin biosynthesis</keyword>
<keyword evidence="10" id="KW-1185">Reference proteome</keyword>
<evidence type="ECO:0000313" key="9">
    <source>
        <dbReference type="Proteomes" id="UP000068137"/>
    </source>
</evidence>
<evidence type="ECO:0000256" key="2">
    <source>
        <dbReference type="ARBA" id="ARBA00022603"/>
    </source>
</evidence>
<dbReference type="GO" id="GO:0004851">
    <property type="term" value="F:uroporphyrin-III C-methyltransferase activity"/>
    <property type="evidence" value="ECO:0007669"/>
    <property type="project" value="UniProtKB-EC"/>
</dbReference>
<dbReference type="KEGG" id="cbq:AL705_01065"/>
<evidence type="ECO:0000256" key="4">
    <source>
        <dbReference type="ARBA" id="ARBA00022691"/>
    </source>
</evidence>
<dbReference type="InterPro" id="IPR014777">
    <property type="entry name" value="4pyrrole_Mease_sub1"/>
</dbReference>
<dbReference type="Gene3D" id="3.30.950.10">
    <property type="entry name" value="Methyltransferase, Cobalt-precorrin-4 Transmethylase, Domain 2"/>
    <property type="match status" value="1"/>
</dbReference>
<dbReference type="GO" id="GO:0019354">
    <property type="term" value="P:siroheme biosynthetic process"/>
    <property type="evidence" value="ECO:0007669"/>
    <property type="project" value="InterPro"/>
</dbReference>
<protein>
    <recommendedName>
        <fullName evidence="1">uroporphyrinogen-III C-methyltransferase</fullName>
        <ecNumber evidence="1">2.1.1.107</ecNumber>
    </recommendedName>
</protein>
<dbReference type="RefSeq" id="WP_053961440.1">
    <property type="nucleotide sequence ID" value="NZ_CP012390.1"/>
</dbReference>
<dbReference type="PANTHER" id="PTHR45790">
    <property type="entry name" value="SIROHEME SYNTHASE-RELATED"/>
    <property type="match status" value="1"/>
</dbReference>
<evidence type="ECO:0000313" key="7">
    <source>
        <dbReference type="EMBL" id="ALE18542.1"/>
    </source>
</evidence>
<reference evidence="7 9" key="1">
    <citation type="journal article" date="2015" name="Genome Announc.">
        <title>Complete Genome Sequences for Two Strains of a Novel Fastidious, Partially Acid-Fast, Gram-Positive Corynebacterineae Bacterium, Derived from Human Clinical Samples.</title>
        <authorList>
            <person name="Nicholson A.C."/>
            <person name="Bell M."/>
            <person name="Humrighouse B.W."/>
            <person name="McQuiston J.R."/>
        </authorList>
    </citation>
    <scope>NUCLEOTIDE SEQUENCE [LARGE SCALE GENOMIC DNA]</scope>
    <source>
        <strain evidence="7 9">X1698</strain>
    </source>
</reference>
<dbReference type="NCBIfam" id="NF004790">
    <property type="entry name" value="PRK06136.1"/>
    <property type="match status" value="1"/>
</dbReference>
<reference evidence="8 10" key="3">
    <citation type="submission" date="2019-04" db="EMBL/GenBank/DDBJ databases">
        <authorList>
            <person name="Seth-Smith MB H."/>
            <person name="Seth-Smith H."/>
        </authorList>
    </citation>
    <scope>NUCLEOTIDE SEQUENCE [LARGE SCALE GENOMIC DNA]</scope>
    <source>
        <strain evidence="8">USB-603019</strain>
    </source>
</reference>
<keyword evidence="3 8" id="KW-0808">Transferase</keyword>
<proteinExistence type="predicted"/>
<organism evidence="7 9">
    <name type="scientific">Lawsonella clevelandensis</name>
    <dbReference type="NCBI Taxonomy" id="1528099"/>
    <lineage>
        <taxon>Bacteria</taxon>
        <taxon>Bacillati</taxon>
        <taxon>Actinomycetota</taxon>
        <taxon>Actinomycetes</taxon>
        <taxon>Mycobacteriales</taxon>
        <taxon>Lawsonellaceae</taxon>
        <taxon>Lawsonella</taxon>
    </lineage>
</organism>
<dbReference type="OrthoDB" id="9815856at2"/>
<dbReference type="EMBL" id="CP012390">
    <property type="protein sequence ID" value="ALE18542.1"/>
    <property type="molecule type" value="Genomic_DNA"/>
</dbReference>
<dbReference type="InterPro" id="IPR014776">
    <property type="entry name" value="4pyrrole_Mease_sub2"/>
</dbReference>
<dbReference type="Pfam" id="PF00590">
    <property type="entry name" value="TP_methylase"/>
    <property type="match status" value="1"/>
</dbReference>
<dbReference type="SUPFAM" id="SSF53790">
    <property type="entry name" value="Tetrapyrrole methylase"/>
    <property type="match status" value="1"/>
</dbReference>
<dbReference type="EMBL" id="LR584267">
    <property type="protein sequence ID" value="VHN99803.1"/>
    <property type="molecule type" value="Genomic_DNA"/>
</dbReference>
<dbReference type="AlphaFoldDB" id="A0A0M5L7M3"/>
<reference evidence="7" key="2">
    <citation type="journal article" date="2016" name="Int. J. Syst. Evol. Microbiol.">
        <title>Lawsonella clevelandensis gen. nov., sp. nov., a new member of the suborder Corynebacterineae isolated from human abscesses.</title>
        <authorList>
            <person name="Bell M.E."/>
            <person name="Bernard K.A."/>
            <person name="Harrington S.M."/>
            <person name="Patel N.B."/>
            <person name="Tucker T.A."/>
            <person name="Metcalfe M.G."/>
            <person name="McQuiston J.R."/>
        </authorList>
    </citation>
    <scope>NUCLEOTIDE SEQUENCE</scope>
    <source>
        <strain evidence="7">X1698</strain>
    </source>
</reference>
<dbReference type="InterPro" id="IPR000878">
    <property type="entry name" value="4pyrrol_Mease"/>
</dbReference>
<evidence type="ECO:0000313" key="10">
    <source>
        <dbReference type="Proteomes" id="UP000324288"/>
    </source>
</evidence>
<dbReference type="FunFam" id="3.30.950.10:FF:000001">
    <property type="entry name" value="Siroheme synthase"/>
    <property type="match status" value="1"/>
</dbReference>
<evidence type="ECO:0000313" key="8">
    <source>
        <dbReference type="EMBL" id="VHN99803.1"/>
    </source>
</evidence>
<dbReference type="Gene3D" id="3.40.1010.10">
    <property type="entry name" value="Cobalt-precorrin-4 Transmethylase, Domain 1"/>
    <property type="match status" value="1"/>
</dbReference>
<dbReference type="NCBIfam" id="TIGR01469">
    <property type="entry name" value="cobA_cysG_Cterm"/>
    <property type="match status" value="1"/>
</dbReference>
<feature type="domain" description="Tetrapyrrole methylase" evidence="6">
    <location>
        <begin position="11"/>
        <end position="221"/>
    </location>
</feature>
<dbReference type="InterPro" id="IPR035996">
    <property type="entry name" value="4pyrrol_Methylase_sf"/>
</dbReference>
<dbReference type="FunFam" id="3.40.1010.10:FF:000001">
    <property type="entry name" value="Siroheme synthase"/>
    <property type="match status" value="1"/>
</dbReference>
<dbReference type="InterPro" id="IPR050161">
    <property type="entry name" value="Siro_Cobalamin_biosynth"/>
</dbReference>
<gene>
    <name evidence="8" type="primary">sumT</name>
    <name evidence="7" type="ORF">AL705_01065</name>
    <name evidence="8" type="ORF">LC603019_00222</name>
</gene>
<dbReference type="InterPro" id="IPR006366">
    <property type="entry name" value="CobA/CysG_C"/>
</dbReference>
<keyword evidence="2 8" id="KW-0489">Methyltransferase</keyword>
<evidence type="ECO:0000256" key="5">
    <source>
        <dbReference type="ARBA" id="ARBA00023244"/>
    </source>
</evidence>
<sequence>MTSPSHPSTGRVILVGAGPGDLRLLTLAAVDALAAADVVFVDRLVNPVVLEHAQQAEIIQVGKTPYHPGGHSVTQHDINERIVEAAGEGKTVARLKGGDPFLFGRGGEEALACQSAGIPVAIIPGISSALVVPASVGIPVTHRGVAQAVTIVTGHSADADPDWQALARSAETLVILMGVKRSAEIAQALLAAGRAESTPICAISQGTHTTQAVVNGDLEQMADSLVSNRVSVPAIIVVGDVSRLTLDTLETPVKEFPHD</sequence>
<evidence type="ECO:0000256" key="3">
    <source>
        <dbReference type="ARBA" id="ARBA00022679"/>
    </source>
</evidence>
<dbReference type="PANTHER" id="PTHR45790:SF3">
    <property type="entry name" value="S-ADENOSYL-L-METHIONINE-DEPENDENT UROPORPHYRINOGEN III METHYLTRANSFERASE, CHLOROPLASTIC"/>
    <property type="match status" value="1"/>
</dbReference>
<dbReference type="Proteomes" id="UP000068137">
    <property type="component" value="Chromosome"/>
</dbReference>
<evidence type="ECO:0000256" key="1">
    <source>
        <dbReference type="ARBA" id="ARBA00012162"/>
    </source>
</evidence>
<dbReference type="EC" id="2.1.1.107" evidence="1"/>
<dbReference type="Proteomes" id="UP000324288">
    <property type="component" value="Chromosome"/>
</dbReference>
<dbReference type="CDD" id="cd11642">
    <property type="entry name" value="SUMT"/>
    <property type="match status" value="1"/>
</dbReference>
<accession>A0A0M5L7M3</accession>
<evidence type="ECO:0000259" key="6">
    <source>
        <dbReference type="Pfam" id="PF00590"/>
    </source>
</evidence>
<name>A0A0M5L7M3_9ACTN</name>